<dbReference type="RefSeq" id="WP_089681065.1">
    <property type="nucleotide sequence ID" value="NZ_FNFO01000003.1"/>
</dbReference>
<evidence type="ECO:0000256" key="1">
    <source>
        <dbReference type="ARBA" id="ARBA00004571"/>
    </source>
</evidence>
<dbReference type="InterPro" id="IPR008969">
    <property type="entry name" value="CarboxyPept-like_regulatory"/>
</dbReference>
<keyword evidence="5 7" id="KW-0472">Membrane</keyword>
<dbReference type="Gene3D" id="2.40.170.20">
    <property type="entry name" value="TonB-dependent receptor, beta-barrel domain"/>
    <property type="match status" value="1"/>
</dbReference>
<evidence type="ECO:0000256" key="4">
    <source>
        <dbReference type="ARBA" id="ARBA00022692"/>
    </source>
</evidence>
<dbReference type="InterPro" id="IPR036942">
    <property type="entry name" value="Beta-barrel_TonB_sf"/>
</dbReference>
<comment type="similarity">
    <text evidence="7">Belongs to the TonB-dependent receptor family.</text>
</comment>
<dbReference type="InterPro" id="IPR037066">
    <property type="entry name" value="Plug_dom_sf"/>
</dbReference>
<dbReference type="InterPro" id="IPR039426">
    <property type="entry name" value="TonB-dep_rcpt-like"/>
</dbReference>
<accession>A0A1G9DHG5</accession>
<dbReference type="Pfam" id="PF07715">
    <property type="entry name" value="Plug"/>
    <property type="match status" value="1"/>
</dbReference>
<dbReference type="GO" id="GO:0009279">
    <property type="term" value="C:cell outer membrane"/>
    <property type="evidence" value="ECO:0007669"/>
    <property type="project" value="UniProtKB-SubCell"/>
</dbReference>
<sequence length="1029" mass="113623">MTAAHTPQPGLWGRKVLSFSGSRIALGLLCFLMLAGSSLPGWAQSLTVKGKVTDSGEGIPGVNISIRGTSTGTVTDVQGDYSLQVPSGDAVLVFSSIGYESQEIPVNGRATINVDMAVDVQQLNEVVVVGYGTQKKSDLTGAITSIETKQITERGATSPVESIQGQLPGVNISASSGQAGSGYTFQIRGVNSLAGGNPLFVVDGSIVPDINFLNPQDIARIDVLKDASSTAIYGSRGSNGVVIITTKSGNAGGNPGATISYDGYVGVREAARLPEFMDGQEWWEYRQNAYIASPLISGKPYDNTVGGIADSDVLRQRIAANQTTDWPGYFLQTGLQMNHWLSVSGNSSNGMSYTLGGGYQKEKGNIINEEYDRYNFKAAVDHKISDQWSAGANVNLSISTHEIGSENAILNAFRMSPLVTPYDSLGNLLYQPGKYAGISFTSSVNPLWEMMDSRNNTRTFTGVGNLYLQYAPVSWLRLRSTFAPNLRNERVGIYYGPNTERNKQGNPSGSMERNEYFSYNWDNVVTVDQNYNGHNFTFTGLYSLYYNQLEGSYLDVINLPFNSLYYNLGTAATDKNNIQEISTNYSKVSLISYMGRLNYNWRDRYFVTVASRWDGSSKLAQGYKWGAFPSAALAWRISEESFMQNITPISNLKLRLSYGFTGNNNVDPYITQVYANTQRYYDYGGSVAGGLAPSGVVNPLLTWEKTREVNVGMDYDLLQGRISGTVDVYNKLSSDLLIERNLPIESGWTSLFDNVGSVRNKGVEIALRTVNIRTDAFSWTTSFNFTRNKNEIVELINGKEDMVGNQWFIGQPIDVNYTYVFDGIWQESDRELARRYNALPGQPRIKDINSDSAITSADRTIIGSPFPKWQGGFNTQVTYKGFDLSLSLFAVQGKQVFSPFHDEFLNFTDRGRAKLDVDYYMSPNDVTPTRVSNEYPMPNNVGSYWRGESGVGAYKDASYVKVKNIVLGYNVPSPVLERFKLKSLRLYANVLNPFVFTKYDGFDPEWAEANLGRSGISTVTYQFGINLKL</sequence>
<evidence type="ECO:0000259" key="8">
    <source>
        <dbReference type="Pfam" id="PF07715"/>
    </source>
</evidence>
<dbReference type="SUPFAM" id="SSF56935">
    <property type="entry name" value="Porins"/>
    <property type="match status" value="1"/>
</dbReference>
<keyword evidence="10" id="KW-1185">Reference proteome</keyword>
<evidence type="ECO:0000313" key="9">
    <source>
        <dbReference type="EMBL" id="SDK63306.1"/>
    </source>
</evidence>
<dbReference type="STRING" id="1075417.SAMN05421823_103134"/>
<dbReference type="Pfam" id="PF13715">
    <property type="entry name" value="CarbopepD_reg_2"/>
    <property type="match status" value="1"/>
</dbReference>
<feature type="domain" description="TonB-dependent receptor plug" evidence="8">
    <location>
        <begin position="136"/>
        <end position="241"/>
    </location>
</feature>
<organism evidence="9 10">
    <name type="scientific">Catalinimonas alkaloidigena</name>
    <dbReference type="NCBI Taxonomy" id="1075417"/>
    <lineage>
        <taxon>Bacteria</taxon>
        <taxon>Pseudomonadati</taxon>
        <taxon>Bacteroidota</taxon>
        <taxon>Cytophagia</taxon>
        <taxon>Cytophagales</taxon>
        <taxon>Catalimonadaceae</taxon>
        <taxon>Catalinimonas</taxon>
    </lineage>
</organism>
<dbReference type="InterPro" id="IPR023996">
    <property type="entry name" value="TonB-dep_OMP_SusC/RagA"/>
</dbReference>
<keyword evidence="6 7" id="KW-0998">Cell outer membrane</keyword>
<dbReference type="OrthoDB" id="9768177at2"/>
<gene>
    <name evidence="9" type="ORF">SAMN05421823_103134</name>
</gene>
<dbReference type="AlphaFoldDB" id="A0A1G9DHG5"/>
<reference evidence="9 10" key="1">
    <citation type="submission" date="2016-10" db="EMBL/GenBank/DDBJ databases">
        <authorList>
            <person name="de Groot N.N."/>
        </authorList>
    </citation>
    <scope>NUCLEOTIDE SEQUENCE [LARGE SCALE GENOMIC DNA]</scope>
    <source>
        <strain evidence="9 10">DSM 25186</strain>
    </source>
</reference>
<name>A0A1G9DHG5_9BACT</name>
<dbReference type="InterPro" id="IPR012910">
    <property type="entry name" value="Plug_dom"/>
</dbReference>
<protein>
    <submittedName>
        <fullName evidence="9">TonB-linked outer membrane protein, SusC/RagA family</fullName>
    </submittedName>
</protein>
<comment type="subcellular location">
    <subcellularLocation>
        <location evidence="1 7">Cell outer membrane</location>
        <topology evidence="1 7">Multi-pass membrane protein</topology>
    </subcellularLocation>
</comment>
<evidence type="ECO:0000256" key="3">
    <source>
        <dbReference type="ARBA" id="ARBA00022452"/>
    </source>
</evidence>
<evidence type="ECO:0000313" key="10">
    <source>
        <dbReference type="Proteomes" id="UP000198510"/>
    </source>
</evidence>
<dbReference type="NCBIfam" id="TIGR04057">
    <property type="entry name" value="SusC_RagA_signa"/>
    <property type="match status" value="1"/>
</dbReference>
<dbReference type="EMBL" id="FNFO01000003">
    <property type="protein sequence ID" value="SDK63306.1"/>
    <property type="molecule type" value="Genomic_DNA"/>
</dbReference>
<dbReference type="NCBIfam" id="TIGR04056">
    <property type="entry name" value="OMP_RagA_SusC"/>
    <property type="match status" value="1"/>
</dbReference>
<keyword evidence="3 7" id="KW-1134">Transmembrane beta strand</keyword>
<proteinExistence type="inferred from homology"/>
<keyword evidence="2 7" id="KW-0813">Transport</keyword>
<keyword evidence="4 7" id="KW-0812">Transmembrane</keyword>
<dbReference type="Gene3D" id="2.170.130.10">
    <property type="entry name" value="TonB-dependent receptor, plug domain"/>
    <property type="match status" value="1"/>
</dbReference>
<evidence type="ECO:0000256" key="6">
    <source>
        <dbReference type="ARBA" id="ARBA00023237"/>
    </source>
</evidence>
<evidence type="ECO:0000256" key="5">
    <source>
        <dbReference type="ARBA" id="ARBA00023136"/>
    </source>
</evidence>
<dbReference type="Proteomes" id="UP000198510">
    <property type="component" value="Unassembled WGS sequence"/>
</dbReference>
<evidence type="ECO:0000256" key="2">
    <source>
        <dbReference type="ARBA" id="ARBA00022448"/>
    </source>
</evidence>
<dbReference type="Gene3D" id="2.60.40.1120">
    <property type="entry name" value="Carboxypeptidase-like, regulatory domain"/>
    <property type="match status" value="1"/>
</dbReference>
<dbReference type="SUPFAM" id="SSF49464">
    <property type="entry name" value="Carboxypeptidase regulatory domain-like"/>
    <property type="match status" value="1"/>
</dbReference>
<dbReference type="PROSITE" id="PS52016">
    <property type="entry name" value="TONB_DEPENDENT_REC_3"/>
    <property type="match status" value="1"/>
</dbReference>
<evidence type="ECO:0000256" key="7">
    <source>
        <dbReference type="PROSITE-ProRule" id="PRU01360"/>
    </source>
</evidence>
<dbReference type="InterPro" id="IPR023997">
    <property type="entry name" value="TonB-dep_OMP_SusC/RagA_CS"/>
</dbReference>